<comment type="caution">
    <text evidence="10">The sequence shown here is derived from an EMBL/GenBank/DDBJ whole genome shotgun (WGS) entry which is preliminary data.</text>
</comment>
<dbReference type="SMART" id="SM00829">
    <property type="entry name" value="PKS_ER"/>
    <property type="match status" value="1"/>
</dbReference>
<evidence type="ECO:0000256" key="1">
    <source>
        <dbReference type="ARBA" id="ARBA00004496"/>
    </source>
</evidence>
<feature type="domain" description="Enoyl reductase (ER)" evidence="9">
    <location>
        <begin position="19"/>
        <end position="336"/>
    </location>
</feature>
<evidence type="ECO:0000256" key="3">
    <source>
        <dbReference type="ARBA" id="ARBA00011881"/>
    </source>
</evidence>
<proteinExistence type="inferred from homology"/>
<keyword evidence="7" id="KW-0007">Acetylation</keyword>
<dbReference type="Pfam" id="PF00107">
    <property type="entry name" value="ADH_zinc_N"/>
    <property type="match status" value="1"/>
</dbReference>
<dbReference type="GO" id="GO:0005737">
    <property type="term" value="C:cytoplasm"/>
    <property type="evidence" value="ECO:0007669"/>
    <property type="project" value="UniProtKB-SubCell"/>
</dbReference>
<dbReference type="GO" id="GO:0003723">
    <property type="term" value="F:RNA binding"/>
    <property type="evidence" value="ECO:0007669"/>
    <property type="project" value="UniProtKB-KW"/>
</dbReference>
<evidence type="ECO:0000313" key="10">
    <source>
        <dbReference type="EMBL" id="GAE35534.1"/>
    </source>
</evidence>
<evidence type="ECO:0000256" key="2">
    <source>
        <dbReference type="ARBA" id="ARBA00010371"/>
    </source>
</evidence>
<dbReference type="SUPFAM" id="SSF51735">
    <property type="entry name" value="NAD(P)-binding Rossmann-fold domains"/>
    <property type="match status" value="1"/>
</dbReference>
<dbReference type="SUPFAM" id="SSF50129">
    <property type="entry name" value="GroES-like"/>
    <property type="match status" value="1"/>
</dbReference>
<dbReference type="Gene3D" id="3.90.180.10">
    <property type="entry name" value="Medium-chain alcohol dehydrogenases, catalytic domain"/>
    <property type="match status" value="1"/>
</dbReference>
<dbReference type="eggNOG" id="COG0604">
    <property type="taxonomic scope" value="Bacteria"/>
</dbReference>
<keyword evidence="8" id="KW-0862">Zinc</keyword>
<dbReference type="Gene3D" id="3.40.50.720">
    <property type="entry name" value="NAD(P)-binding Rossmann-like Domain"/>
    <property type="match status" value="1"/>
</dbReference>
<keyword evidence="6" id="KW-0694">RNA-binding</keyword>
<name>W4QW46_HALA3</name>
<dbReference type="InterPro" id="IPR002364">
    <property type="entry name" value="Quin_OxRdtase/zeta-crystal_CS"/>
</dbReference>
<dbReference type="CDD" id="cd08252">
    <property type="entry name" value="AL_MDR"/>
    <property type="match status" value="1"/>
</dbReference>
<evidence type="ECO:0000256" key="5">
    <source>
        <dbReference type="ARBA" id="ARBA00022857"/>
    </source>
</evidence>
<accession>W4QW46</accession>
<sequence length="339" mass="37650">METMKAVGLFRYLPIEDKESLLDLEIEKPSPKGRDLLIKVKAISVNPVDTKVRKPKEKTEEIAKILGWDVAGIVEEVGSGSSLFKEGDEVYYAGSITRQGGNSEYHLVDEQLVGNKPSSLSFAEAAALPLTALTAWEGLFERLAIAKEGNRDKTILIIGAAGGVGSIAIQLAKWAGLKVIGTASRPDSVRWVKERGADYVINHHHSFLTQLKELDLDEVDYIFCLNQTGQHWENMSEAIKPQGKICSIYETNEKLNLFPLFQKSATFVWEFMFTRARFETPDMIEQHHILNAVAKLIDSKTIESTVNKVISPINAENIRKAHAELEAGTAIGKIVLEDF</sequence>
<dbReference type="EMBL" id="BAUV01000019">
    <property type="protein sequence ID" value="GAE35534.1"/>
    <property type="molecule type" value="Genomic_DNA"/>
</dbReference>
<evidence type="ECO:0000256" key="7">
    <source>
        <dbReference type="ARBA" id="ARBA00022990"/>
    </source>
</evidence>
<dbReference type="GO" id="GO:0008270">
    <property type="term" value="F:zinc ion binding"/>
    <property type="evidence" value="ECO:0007669"/>
    <property type="project" value="InterPro"/>
</dbReference>
<evidence type="ECO:0000256" key="4">
    <source>
        <dbReference type="ARBA" id="ARBA00022490"/>
    </source>
</evidence>
<dbReference type="InterPro" id="IPR013149">
    <property type="entry name" value="ADH-like_C"/>
</dbReference>
<dbReference type="Pfam" id="PF08240">
    <property type="entry name" value="ADH_N"/>
    <property type="match status" value="1"/>
</dbReference>
<dbReference type="Proteomes" id="UP000018896">
    <property type="component" value="Unassembled WGS sequence"/>
</dbReference>
<dbReference type="STRING" id="1236973.JCM9157_2646"/>
<comment type="subcellular location">
    <subcellularLocation>
        <location evidence="1">Cytoplasm</location>
    </subcellularLocation>
</comment>
<comment type="subunit">
    <text evidence="3">Homotetramer.</text>
</comment>
<keyword evidence="4" id="KW-0963">Cytoplasm</keyword>
<dbReference type="InterPro" id="IPR011032">
    <property type="entry name" value="GroES-like_sf"/>
</dbReference>
<reference evidence="10 11" key="1">
    <citation type="journal article" date="2014" name="Genome Announc.">
        <title>Draft Genome Sequences of Three Alkaliphilic Bacillus Strains, Bacillus wakoensis JCM 9140T, Bacillus akibai JCM 9157T, and Bacillus hemicellulosilyticus JCM 9152T.</title>
        <authorList>
            <person name="Yuki M."/>
            <person name="Oshima K."/>
            <person name="Suda W."/>
            <person name="Oshida Y."/>
            <person name="Kitamura K."/>
            <person name="Iida T."/>
            <person name="Hattori M."/>
            <person name="Ohkuma M."/>
        </authorList>
    </citation>
    <scope>NUCLEOTIDE SEQUENCE [LARGE SCALE GENOMIC DNA]</scope>
    <source>
        <strain evidence="10 11">JCM 9157</strain>
    </source>
</reference>
<protein>
    <recommendedName>
        <fullName evidence="8">Zinc-type alcohol dehydrogenase-like protein</fullName>
    </recommendedName>
</protein>
<dbReference type="AlphaFoldDB" id="W4QW46"/>
<dbReference type="PANTHER" id="PTHR44154">
    <property type="entry name" value="QUINONE OXIDOREDUCTASE"/>
    <property type="match status" value="1"/>
</dbReference>
<comment type="similarity">
    <text evidence="2 8">Belongs to the zinc-containing alcohol dehydrogenase family. Quinone oxidoreductase subfamily.</text>
</comment>
<evidence type="ECO:0000259" key="9">
    <source>
        <dbReference type="SMART" id="SM00829"/>
    </source>
</evidence>
<dbReference type="InterPro" id="IPR020843">
    <property type="entry name" value="ER"/>
</dbReference>
<keyword evidence="8" id="KW-0479">Metal-binding</keyword>
<dbReference type="NCBIfam" id="TIGR02817">
    <property type="entry name" value="adh_fam_1"/>
    <property type="match status" value="1"/>
</dbReference>
<dbReference type="PROSITE" id="PS01162">
    <property type="entry name" value="QOR_ZETA_CRYSTAL"/>
    <property type="match status" value="1"/>
</dbReference>
<dbReference type="InterPro" id="IPR013154">
    <property type="entry name" value="ADH-like_N"/>
</dbReference>
<dbReference type="GO" id="GO:0016491">
    <property type="term" value="F:oxidoreductase activity"/>
    <property type="evidence" value="ECO:0007669"/>
    <property type="project" value="UniProtKB-KW"/>
</dbReference>
<evidence type="ECO:0000256" key="6">
    <source>
        <dbReference type="ARBA" id="ARBA00022884"/>
    </source>
</evidence>
<dbReference type="InterPro" id="IPR014182">
    <property type="entry name" value="ADH_Zn_typ-1"/>
</dbReference>
<evidence type="ECO:0000256" key="8">
    <source>
        <dbReference type="RuleBase" id="RU364000"/>
    </source>
</evidence>
<keyword evidence="11" id="KW-1185">Reference proteome</keyword>
<keyword evidence="5" id="KW-0521">NADP</keyword>
<evidence type="ECO:0000313" key="11">
    <source>
        <dbReference type="Proteomes" id="UP000018896"/>
    </source>
</evidence>
<organism evidence="10 11">
    <name type="scientific">Halalkalibacter akibai (strain ATCC 43226 / DSM 21942 / CIP 109018 / JCM 9157 / 1139)</name>
    <name type="common">Bacillus akibai</name>
    <dbReference type="NCBI Taxonomy" id="1236973"/>
    <lineage>
        <taxon>Bacteria</taxon>
        <taxon>Bacillati</taxon>
        <taxon>Bacillota</taxon>
        <taxon>Bacilli</taxon>
        <taxon>Bacillales</taxon>
        <taxon>Bacillaceae</taxon>
        <taxon>Halalkalibacter</taxon>
    </lineage>
</organism>
<keyword evidence="8" id="KW-0560">Oxidoreductase</keyword>
<dbReference type="InterPro" id="IPR036291">
    <property type="entry name" value="NAD(P)-bd_dom_sf"/>
</dbReference>
<dbReference type="InterPro" id="IPR051603">
    <property type="entry name" value="Zinc-ADH_QOR/CCCR"/>
</dbReference>
<dbReference type="PANTHER" id="PTHR44154:SF1">
    <property type="entry name" value="QUINONE OXIDOREDUCTASE"/>
    <property type="match status" value="1"/>
</dbReference>
<gene>
    <name evidence="10" type="ORF">JCM9157_2646</name>
</gene>